<organism evidence="1 2">
    <name type="scientific">Salix dunnii</name>
    <dbReference type="NCBI Taxonomy" id="1413687"/>
    <lineage>
        <taxon>Eukaryota</taxon>
        <taxon>Viridiplantae</taxon>
        <taxon>Streptophyta</taxon>
        <taxon>Embryophyta</taxon>
        <taxon>Tracheophyta</taxon>
        <taxon>Spermatophyta</taxon>
        <taxon>Magnoliopsida</taxon>
        <taxon>eudicotyledons</taxon>
        <taxon>Gunneridae</taxon>
        <taxon>Pentapetalae</taxon>
        <taxon>rosids</taxon>
        <taxon>fabids</taxon>
        <taxon>Malpighiales</taxon>
        <taxon>Salicaceae</taxon>
        <taxon>Saliceae</taxon>
        <taxon>Salix</taxon>
    </lineage>
</organism>
<accession>A0A835NBY6</accession>
<dbReference type="AlphaFoldDB" id="A0A835NBY6"/>
<evidence type="ECO:0000313" key="2">
    <source>
        <dbReference type="Proteomes" id="UP000657918"/>
    </source>
</evidence>
<name>A0A835NBY6_9ROSI</name>
<dbReference type="Proteomes" id="UP000657918">
    <property type="component" value="Unassembled WGS sequence"/>
</dbReference>
<sequence>MDCSCCRSFGDFATGFSRRLEYLWRFLDSTSSAFKGRESEKRRMMEGEAAKALTNRGEMKGKKSCLEKTPLIDGALLRKYGSN</sequence>
<protein>
    <submittedName>
        <fullName evidence="1">Uncharacterized protein</fullName>
    </submittedName>
</protein>
<reference evidence="1 2" key="1">
    <citation type="submission" date="2020-10" db="EMBL/GenBank/DDBJ databases">
        <title>Plant Genome Project.</title>
        <authorList>
            <person name="Zhang R.-G."/>
        </authorList>
    </citation>
    <scope>NUCLEOTIDE SEQUENCE [LARGE SCALE GENOMIC DNA]</scope>
    <source>
        <strain evidence="1">FAFU-HL-1</strain>
        <tissue evidence="1">Leaf</tissue>
    </source>
</reference>
<comment type="caution">
    <text evidence="1">The sequence shown here is derived from an EMBL/GenBank/DDBJ whole genome shotgun (WGS) entry which is preliminary data.</text>
</comment>
<dbReference type="EMBL" id="JADGMS010000001">
    <property type="protein sequence ID" value="KAF9689975.1"/>
    <property type="molecule type" value="Genomic_DNA"/>
</dbReference>
<gene>
    <name evidence="1" type="ORF">SADUNF_Sadunf01G0148000</name>
</gene>
<proteinExistence type="predicted"/>
<dbReference type="OrthoDB" id="1908565at2759"/>
<evidence type="ECO:0000313" key="1">
    <source>
        <dbReference type="EMBL" id="KAF9689975.1"/>
    </source>
</evidence>
<keyword evidence="2" id="KW-1185">Reference proteome</keyword>